<gene>
    <name evidence="4" type="primary">LOC114332365</name>
</gene>
<evidence type="ECO:0000313" key="4">
    <source>
        <dbReference type="RefSeq" id="XP_028137951.1"/>
    </source>
</evidence>
<proteinExistence type="predicted"/>
<evidence type="ECO:0000313" key="2">
    <source>
        <dbReference type="EnsemblMetazoa" id="XP_028137951.1"/>
    </source>
</evidence>
<dbReference type="AlphaFoldDB" id="A0A6P7FP44"/>
<reference evidence="2" key="2">
    <citation type="submission" date="2025-05" db="UniProtKB">
        <authorList>
            <consortium name="EnsemblMetazoa"/>
        </authorList>
    </citation>
    <scope>IDENTIFICATION</scope>
</reference>
<evidence type="ECO:0000256" key="1">
    <source>
        <dbReference type="SAM" id="SignalP"/>
    </source>
</evidence>
<feature type="chain" id="PRO_5028469496" evidence="1">
    <location>
        <begin position="18"/>
        <end position="78"/>
    </location>
</feature>
<evidence type="ECO:0000313" key="3">
    <source>
        <dbReference type="Proteomes" id="UP001652700"/>
    </source>
</evidence>
<keyword evidence="1" id="KW-0732">Signal</keyword>
<dbReference type="EnsemblMetazoa" id="XM_028282150.1">
    <property type="protein sequence ID" value="XP_028137951.1"/>
    <property type="gene ID" value="LOC114332365"/>
</dbReference>
<dbReference type="KEGG" id="dvv:114332365"/>
<feature type="signal peptide" evidence="1">
    <location>
        <begin position="1"/>
        <end position="17"/>
    </location>
</feature>
<name>A0A6P7FP44_DIAVI</name>
<dbReference type="RefSeq" id="XP_028137951.1">
    <property type="nucleotide sequence ID" value="XM_028282150.1"/>
</dbReference>
<accession>A0A6P7FP44</accession>
<keyword evidence="3" id="KW-1185">Reference proteome</keyword>
<organism evidence="4">
    <name type="scientific">Diabrotica virgifera virgifera</name>
    <name type="common">western corn rootworm</name>
    <dbReference type="NCBI Taxonomy" id="50390"/>
    <lineage>
        <taxon>Eukaryota</taxon>
        <taxon>Metazoa</taxon>
        <taxon>Ecdysozoa</taxon>
        <taxon>Arthropoda</taxon>
        <taxon>Hexapoda</taxon>
        <taxon>Insecta</taxon>
        <taxon>Pterygota</taxon>
        <taxon>Neoptera</taxon>
        <taxon>Endopterygota</taxon>
        <taxon>Coleoptera</taxon>
        <taxon>Polyphaga</taxon>
        <taxon>Cucujiformia</taxon>
        <taxon>Chrysomeloidea</taxon>
        <taxon>Chrysomelidae</taxon>
        <taxon>Galerucinae</taxon>
        <taxon>Diabroticina</taxon>
        <taxon>Diabroticites</taxon>
        <taxon>Diabrotica</taxon>
    </lineage>
</organism>
<sequence>MFAKLTFFAICLAVAFASPVPEPKADPSLVAAAYTAPVVAAPFAAYSYPVAYSSYVAPSVYSAGYTAYSPYTASYVVV</sequence>
<dbReference type="Proteomes" id="UP001652700">
    <property type="component" value="Unplaced"/>
</dbReference>
<protein>
    <submittedName>
        <fullName evidence="4">Uncharacterized protein LOC114332365</fullName>
    </submittedName>
</protein>
<dbReference type="GeneID" id="114332365"/>
<dbReference type="InParanoid" id="A0A6P7FP44"/>
<reference evidence="4" key="1">
    <citation type="submission" date="2025-04" db="UniProtKB">
        <authorList>
            <consortium name="RefSeq"/>
        </authorList>
    </citation>
    <scope>IDENTIFICATION</scope>
    <source>
        <tissue evidence="4">Whole insect</tissue>
    </source>
</reference>